<evidence type="ECO:0000313" key="1">
    <source>
        <dbReference type="EMBL" id="KAK6590755.1"/>
    </source>
</evidence>
<accession>A0AAV9Y2U0</accession>
<dbReference type="Proteomes" id="UP001311799">
    <property type="component" value="Unassembled WGS sequence"/>
</dbReference>
<evidence type="ECO:0000313" key="2">
    <source>
        <dbReference type="Proteomes" id="UP001311799"/>
    </source>
</evidence>
<reference evidence="1 2" key="1">
    <citation type="submission" date="2023-10" db="EMBL/GenBank/DDBJ databases">
        <title>Comparative genomics analysis reveals potential genetic determinants of host preference in Cryptosporidium xiaoi.</title>
        <authorList>
            <person name="Xiao L."/>
            <person name="Li J."/>
        </authorList>
    </citation>
    <scope>NUCLEOTIDE SEQUENCE [LARGE SCALE GENOMIC DNA]</scope>
    <source>
        <strain evidence="1 2">52996</strain>
    </source>
</reference>
<name>A0AAV9Y2U0_9CRYT</name>
<keyword evidence="2" id="KW-1185">Reference proteome</keyword>
<comment type="caution">
    <text evidence="1">The sequence shown here is derived from an EMBL/GenBank/DDBJ whole genome shotgun (WGS) entry which is preliminary data.</text>
</comment>
<dbReference type="AlphaFoldDB" id="A0AAV9Y2U0"/>
<gene>
    <name evidence="1" type="ORF">RS030_132061</name>
</gene>
<protein>
    <submittedName>
        <fullName evidence="1">Uncharacterized protein</fullName>
    </submittedName>
</protein>
<proteinExistence type="predicted"/>
<sequence length="324" mass="37888">MHNKNNFVDYSHKLNLLKFKTKNNNDSKKPYTLCLKKNQVDLSNRIPCKCLKNTDVIIDFLEIKDYIDMERRTCNRIECGHNLELGSENRLLFSRGWSRYPLKLNTYEGEITKDWDLSFHGTTNEAIKSIVKDKRLVIPNNVTVHIRQGHIPDQFFIFTSPSLIYASFGLYSAPFKLKSSEKWWQIVVELIQKPGTYIKEWETSGLGTYKFDENIGNDELEWKSDKEMSNLVIAVLIREIENIEPPICLYPIGTYFLHEKTWWYQPYDGNTPFKPNEINSNCICLLQRGTRKTGSMCPIDFGNRIKKSQGKFICRFIQSITNVN</sequence>
<dbReference type="EMBL" id="JAWDEY010000004">
    <property type="protein sequence ID" value="KAK6590755.1"/>
    <property type="molecule type" value="Genomic_DNA"/>
</dbReference>
<organism evidence="1 2">
    <name type="scientific">Cryptosporidium xiaoi</name>
    <dbReference type="NCBI Taxonomy" id="659607"/>
    <lineage>
        <taxon>Eukaryota</taxon>
        <taxon>Sar</taxon>
        <taxon>Alveolata</taxon>
        <taxon>Apicomplexa</taxon>
        <taxon>Conoidasida</taxon>
        <taxon>Coccidia</taxon>
        <taxon>Eucoccidiorida</taxon>
        <taxon>Eimeriorina</taxon>
        <taxon>Cryptosporidiidae</taxon>
        <taxon>Cryptosporidium</taxon>
    </lineage>
</organism>